<keyword evidence="3" id="KW-1185">Reference proteome</keyword>
<organism evidence="2 3">
    <name type="scientific">Actinoplanes oblitus</name>
    <dbReference type="NCBI Taxonomy" id="3040509"/>
    <lineage>
        <taxon>Bacteria</taxon>
        <taxon>Bacillati</taxon>
        <taxon>Actinomycetota</taxon>
        <taxon>Actinomycetes</taxon>
        <taxon>Micromonosporales</taxon>
        <taxon>Micromonosporaceae</taxon>
        <taxon>Actinoplanes</taxon>
    </lineage>
</organism>
<feature type="transmembrane region" description="Helical" evidence="1">
    <location>
        <begin position="7"/>
        <end position="31"/>
    </location>
</feature>
<dbReference type="Proteomes" id="UP001240150">
    <property type="component" value="Chromosome"/>
</dbReference>
<gene>
    <name evidence="2" type="ORF">ACTOB_004877</name>
</gene>
<feature type="transmembrane region" description="Helical" evidence="1">
    <location>
        <begin position="139"/>
        <end position="162"/>
    </location>
</feature>
<sequence length="208" mass="21641">MERVWPVWMATVTAAEVTGFAVPATVGALTVAARPVVAVPALLAAGAVEGAVLGWGQSSVLRRILPDLPVRRWIAVTAAAAVLAYAIALLAPTFVTVWTAWPPGLLIPVAVLLGLALLNSIGVAQWTVLRHLAPRADRWIVYSALAWLAGLTVFMTFSTPLWHPGQAVGAVIAIGVAGGLLMAATMAAVTGVPVHRWSRPGVLESVGR</sequence>
<keyword evidence="1" id="KW-0812">Transmembrane</keyword>
<proteinExistence type="predicted"/>
<dbReference type="RefSeq" id="WP_284914125.1">
    <property type="nucleotide sequence ID" value="NZ_CP126980.1"/>
</dbReference>
<evidence type="ECO:0000313" key="2">
    <source>
        <dbReference type="EMBL" id="WIM92918.1"/>
    </source>
</evidence>
<reference evidence="2 3" key="1">
    <citation type="submission" date="2023-06" db="EMBL/GenBank/DDBJ databases">
        <authorList>
            <person name="Yushchuk O."/>
            <person name="Binda E."/>
            <person name="Ruckert-Reed C."/>
            <person name="Fedorenko V."/>
            <person name="Kalinowski J."/>
            <person name="Marinelli F."/>
        </authorList>
    </citation>
    <scope>NUCLEOTIDE SEQUENCE [LARGE SCALE GENOMIC DNA]</scope>
    <source>
        <strain evidence="2 3">NRRL 3884</strain>
    </source>
</reference>
<feature type="transmembrane region" description="Helical" evidence="1">
    <location>
        <begin position="168"/>
        <end position="189"/>
    </location>
</feature>
<protein>
    <submittedName>
        <fullName evidence="2">Uncharacterized protein</fullName>
    </submittedName>
</protein>
<feature type="transmembrane region" description="Helical" evidence="1">
    <location>
        <begin position="73"/>
        <end position="99"/>
    </location>
</feature>
<dbReference type="EMBL" id="CP126980">
    <property type="protein sequence ID" value="WIM92918.1"/>
    <property type="molecule type" value="Genomic_DNA"/>
</dbReference>
<keyword evidence="1" id="KW-0472">Membrane</keyword>
<evidence type="ECO:0000256" key="1">
    <source>
        <dbReference type="SAM" id="Phobius"/>
    </source>
</evidence>
<name>A0ABY8W5F5_9ACTN</name>
<evidence type="ECO:0000313" key="3">
    <source>
        <dbReference type="Proteomes" id="UP001240150"/>
    </source>
</evidence>
<accession>A0ABY8W5F5</accession>
<feature type="transmembrane region" description="Helical" evidence="1">
    <location>
        <begin position="37"/>
        <end position="61"/>
    </location>
</feature>
<feature type="transmembrane region" description="Helical" evidence="1">
    <location>
        <begin position="105"/>
        <end position="127"/>
    </location>
</feature>
<keyword evidence="1" id="KW-1133">Transmembrane helix</keyword>